<organism evidence="1 2">
    <name type="scientific">Brassica napus</name>
    <name type="common">Rape</name>
    <dbReference type="NCBI Taxonomy" id="3708"/>
    <lineage>
        <taxon>Eukaryota</taxon>
        <taxon>Viridiplantae</taxon>
        <taxon>Streptophyta</taxon>
        <taxon>Embryophyta</taxon>
        <taxon>Tracheophyta</taxon>
        <taxon>Spermatophyta</taxon>
        <taxon>Magnoliopsida</taxon>
        <taxon>eudicotyledons</taxon>
        <taxon>Gunneridae</taxon>
        <taxon>Pentapetalae</taxon>
        <taxon>rosids</taxon>
        <taxon>malvids</taxon>
        <taxon>Brassicales</taxon>
        <taxon>Brassicaceae</taxon>
        <taxon>Brassiceae</taxon>
        <taxon>Brassica</taxon>
    </lineage>
</organism>
<protein>
    <submittedName>
        <fullName evidence="1">BnaCnng47500D protein</fullName>
    </submittedName>
</protein>
<dbReference type="PaxDb" id="3708-A0A078JGA0"/>
<gene>
    <name evidence="1" type="primary">BnaCnng47500D</name>
    <name evidence="1" type="ORF">GSBRNA2T00046764001</name>
</gene>
<accession>A0A078JGA0</accession>
<reference evidence="1 2" key="1">
    <citation type="journal article" date="2014" name="Science">
        <title>Plant genetics. Early allopolyploid evolution in the post-Neolithic Brassica napus oilseed genome.</title>
        <authorList>
            <person name="Chalhoub B."/>
            <person name="Denoeud F."/>
            <person name="Liu S."/>
            <person name="Parkin I.A."/>
            <person name="Tang H."/>
            <person name="Wang X."/>
            <person name="Chiquet J."/>
            <person name="Belcram H."/>
            <person name="Tong C."/>
            <person name="Samans B."/>
            <person name="Correa M."/>
            <person name="Da Silva C."/>
            <person name="Just J."/>
            <person name="Falentin C."/>
            <person name="Koh C.S."/>
            <person name="Le Clainche I."/>
            <person name="Bernard M."/>
            <person name="Bento P."/>
            <person name="Noel B."/>
            <person name="Labadie K."/>
            <person name="Alberti A."/>
            <person name="Charles M."/>
            <person name="Arnaud D."/>
            <person name="Guo H."/>
            <person name="Daviaud C."/>
            <person name="Alamery S."/>
            <person name="Jabbari K."/>
            <person name="Zhao M."/>
            <person name="Edger P.P."/>
            <person name="Chelaifa H."/>
            <person name="Tack D."/>
            <person name="Lassalle G."/>
            <person name="Mestiri I."/>
            <person name="Schnel N."/>
            <person name="Le Paslier M.C."/>
            <person name="Fan G."/>
            <person name="Renault V."/>
            <person name="Bayer P.E."/>
            <person name="Golicz A.A."/>
            <person name="Manoli S."/>
            <person name="Lee T.H."/>
            <person name="Thi V.H."/>
            <person name="Chalabi S."/>
            <person name="Hu Q."/>
            <person name="Fan C."/>
            <person name="Tollenaere R."/>
            <person name="Lu Y."/>
            <person name="Battail C."/>
            <person name="Shen J."/>
            <person name="Sidebottom C.H."/>
            <person name="Wang X."/>
            <person name="Canaguier A."/>
            <person name="Chauveau A."/>
            <person name="Berard A."/>
            <person name="Deniot G."/>
            <person name="Guan M."/>
            <person name="Liu Z."/>
            <person name="Sun F."/>
            <person name="Lim Y.P."/>
            <person name="Lyons E."/>
            <person name="Town C.D."/>
            <person name="Bancroft I."/>
            <person name="Wang X."/>
            <person name="Meng J."/>
            <person name="Ma J."/>
            <person name="Pires J.C."/>
            <person name="King G.J."/>
            <person name="Brunel D."/>
            <person name="Delourme R."/>
            <person name="Renard M."/>
            <person name="Aury J.M."/>
            <person name="Adams K.L."/>
            <person name="Batley J."/>
            <person name="Snowdon R.J."/>
            <person name="Tost J."/>
            <person name="Edwards D."/>
            <person name="Zhou Y."/>
            <person name="Hua W."/>
            <person name="Sharpe A.G."/>
            <person name="Paterson A.H."/>
            <person name="Guan C."/>
            <person name="Wincker P."/>
        </authorList>
    </citation>
    <scope>NUCLEOTIDE SEQUENCE [LARGE SCALE GENOMIC DNA]</scope>
    <source>
        <strain evidence="2">cv. Darmor-bzh</strain>
    </source>
</reference>
<sequence length="25" mass="3122">MIVQYKWICVARSLSFPLSKYLYRR</sequence>
<proteinExistence type="predicted"/>
<keyword evidence="2" id="KW-1185">Reference proteome</keyword>
<name>A0A078JGA0_BRANA</name>
<dbReference type="Gramene" id="CDY65530">
    <property type="protein sequence ID" value="CDY65530"/>
    <property type="gene ID" value="GSBRNA2T00046764001"/>
</dbReference>
<evidence type="ECO:0000313" key="1">
    <source>
        <dbReference type="EMBL" id="CDY65530.1"/>
    </source>
</evidence>
<evidence type="ECO:0000313" key="2">
    <source>
        <dbReference type="Proteomes" id="UP000028999"/>
    </source>
</evidence>
<dbReference type="AlphaFoldDB" id="A0A078JGA0"/>
<dbReference type="Proteomes" id="UP000028999">
    <property type="component" value="Unassembled WGS sequence"/>
</dbReference>
<dbReference type="EMBL" id="LK034826">
    <property type="protein sequence ID" value="CDY65530.1"/>
    <property type="molecule type" value="Genomic_DNA"/>
</dbReference>